<dbReference type="AlphaFoldDB" id="A0A9Q1CRM7"/>
<proteinExistence type="predicted"/>
<comment type="caution">
    <text evidence="3">The sequence shown here is derived from an EMBL/GenBank/DDBJ whole genome shotgun (WGS) entry which is preliminary data.</text>
</comment>
<keyword evidence="1" id="KW-1133">Transmembrane helix</keyword>
<reference evidence="3" key="1">
    <citation type="submission" date="2021-10" db="EMBL/GenBank/DDBJ databases">
        <title>Tropical sea cucumber genome reveals ecological adaptation and Cuvierian tubules defense mechanism.</title>
        <authorList>
            <person name="Chen T."/>
        </authorList>
    </citation>
    <scope>NUCLEOTIDE SEQUENCE</scope>
    <source>
        <strain evidence="3">Nanhai2018</strain>
        <tissue evidence="3">Muscle</tissue>
    </source>
</reference>
<organism evidence="3 4">
    <name type="scientific">Holothuria leucospilota</name>
    <name type="common">Black long sea cucumber</name>
    <name type="synonym">Mertensiothuria leucospilota</name>
    <dbReference type="NCBI Taxonomy" id="206669"/>
    <lineage>
        <taxon>Eukaryota</taxon>
        <taxon>Metazoa</taxon>
        <taxon>Echinodermata</taxon>
        <taxon>Eleutherozoa</taxon>
        <taxon>Echinozoa</taxon>
        <taxon>Holothuroidea</taxon>
        <taxon>Aspidochirotacea</taxon>
        <taxon>Aspidochirotida</taxon>
        <taxon>Holothuriidae</taxon>
        <taxon>Holothuria</taxon>
    </lineage>
</organism>
<feature type="transmembrane region" description="Helical" evidence="1">
    <location>
        <begin position="118"/>
        <end position="141"/>
    </location>
</feature>
<feature type="signal peptide" evidence="2">
    <location>
        <begin position="1"/>
        <end position="21"/>
    </location>
</feature>
<keyword evidence="2" id="KW-0732">Signal</keyword>
<keyword evidence="1" id="KW-0472">Membrane</keyword>
<gene>
    <name evidence="3" type="ORF">HOLleu_02662</name>
</gene>
<dbReference type="EMBL" id="JAIZAY010000001">
    <property type="protein sequence ID" value="KAJ8049765.1"/>
    <property type="molecule type" value="Genomic_DNA"/>
</dbReference>
<sequence>MTVPWLLFFLLSGSTISNVTGGCIDFQRPSVSRYCRDPLCAKYGSSCDTGICKCHDGYEGDGHVCYPVERCQDNTECSNDLAESYCTKGGVCRCERQYELKGGTCQVPHASTPTDKTWVWFVIAGCCLVALLILLAAIYCVSRADKEGGFQPLSQTNPPPATQDETNPEFIKMSMMDEEDAL</sequence>
<evidence type="ECO:0000313" key="4">
    <source>
        <dbReference type="Proteomes" id="UP001152320"/>
    </source>
</evidence>
<keyword evidence="1" id="KW-0812">Transmembrane</keyword>
<dbReference type="Proteomes" id="UP001152320">
    <property type="component" value="Chromosome 1"/>
</dbReference>
<evidence type="ECO:0000313" key="3">
    <source>
        <dbReference type="EMBL" id="KAJ8049765.1"/>
    </source>
</evidence>
<feature type="chain" id="PRO_5040366314" evidence="2">
    <location>
        <begin position="22"/>
        <end position="182"/>
    </location>
</feature>
<evidence type="ECO:0000256" key="1">
    <source>
        <dbReference type="SAM" id="Phobius"/>
    </source>
</evidence>
<protein>
    <submittedName>
        <fullName evidence="3">Uncharacterized protein</fullName>
    </submittedName>
</protein>
<accession>A0A9Q1CRM7</accession>
<keyword evidence="4" id="KW-1185">Reference proteome</keyword>
<evidence type="ECO:0000256" key="2">
    <source>
        <dbReference type="SAM" id="SignalP"/>
    </source>
</evidence>
<name>A0A9Q1CRM7_HOLLE</name>